<keyword evidence="1" id="KW-0472">Membrane</keyword>
<evidence type="ECO:0000313" key="2">
    <source>
        <dbReference type="EMBL" id="RYO64694.1"/>
    </source>
</evidence>
<dbReference type="OrthoDB" id="3680317at2759"/>
<comment type="caution">
    <text evidence="2">The sequence shown here is derived from an EMBL/GenBank/DDBJ whole genome shotgun (WGS) entry which is preliminary data.</text>
</comment>
<keyword evidence="3" id="KW-1185">Reference proteome</keyword>
<dbReference type="EMBL" id="PEJP01000020">
    <property type="protein sequence ID" value="RYO64694.1"/>
    <property type="molecule type" value="Genomic_DNA"/>
</dbReference>
<dbReference type="Proteomes" id="UP000293823">
    <property type="component" value="Unassembled WGS sequence"/>
</dbReference>
<gene>
    <name evidence="2" type="ORF">AA0113_g5771</name>
</gene>
<keyword evidence="1" id="KW-0812">Transmembrane</keyword>
<protein>
    <submittedName>
        <fullName evidence="2">Uncharacterized protein</fullName>
    </submittedName>
</protein>
<dbReference type="AlphaFoldDB" id="A0A4Q4S454"/>
<accession>A0A4Q4S454</accession>
<evidence type="ECO:0000313" key="3">
    <source>
        <dbReference type="Proteomes" id="UP000293823"/>
    </source>
</evidence>
<keyword evidence="1" id="KW-1133">Transmembrane helix</keyword>
<organism evidence="2 3">
    <name type="scientific">Alternaria arborescens</name>
    <dbReference type="NCBI Taxonomy" id="156630"/>
    <lineage>
        <taxon>Eukaryota</taxon>
        <taxon>Fungi</taxon>
        <taxon>Dikarya</taxon>
        <taxon>Ascomycota</taxon>
        <taxon>Pezizomycotina</taxon>
        <taxon>Dothideomycetes</taxon>
        <taxon>Pleosporomycetidae</taxon>
        <taxon>Pleosporales</taxon>
        <taxon>Pleosporineae</taxon>
        <taxon>Pleosporaceae</taxon>
        <taxon>Alternaria</taxon>
        <taxon>Alternaria sect. Alternaria</taxon>
    </lineage>
</organism>
<reference evidence="3" key="1">
    <citation type="journal article" date="2019" name="bioRxiv">
        <title>Genomics, evolutionary history and diagnostics of the Alternaria alternata species group including apple and Asian pear pathotypes.</title>
        <authorList>
            <person name="Armitage A.D."/>
            <person name="Cockerton H.M."/>
            <person name="Sreenivasaprasad S."/>
            <person name="Woodhall J.W."/>
            <person name="Lane C.R."/>
            <person name="Harrison R.J."/>
            <person name="Clarkson J.P."/>
        </authorList>
    </citation>
    <scope>NUCLEOTIDE SEQUENCE [LARGE SCALE GENOMIC DNA]</scope>
    <source>
        <strain evidence="3">RGR 97.0016</strain>
    </source>
</reference>
<feature type="transmembrane region" description="Helical" evidence="1">
    <location>
        <begin position="223"/>
        <end position="249"/>
    </location>
</feature>
<proteinExistence type="predicted"/>
<name>A0A4Q4S454_9PLEO</name>
<sequence length="262" mass="28457">MSIVTQCNPITADCGLHNATDDNASIPYHCSELFNGDLNGIPSNSLERLKGWNTKFFDLDNGSPRGISVASQLNPSSYNVTAVVDSINLDGIARAHDSQVHQGTVVGIGNGRVAFAISCTSTVYDVTYSLVNGNIYAFNTTLATPSTAAIIKAPSQAGFGSYELFERAAMSILLTNSTVLDPMELAFSQTFLALAAGVYTSVPNRENRWRGEMTLTRIGRGSFYFLVVSMFLYAVVIVVFTVLALSVFWRNDMRELQARLIP</sequence>
<evidence type="ECO:0000256" key="1">
    <source>
        <dbReference type="SAM" id="Phobius"/>
    </source>
</evidence>